<dbReference type="InterPro" id="IPR029021">
    <property type="entry name" value="Prot-tyrosine_phosphatase-like"/>
</dbReference>
<organism evidence="2 3">
    <name type="scientific">Penicillium angulare</name>
    <dbReference type="NCBI Taxonomy" id="116970"/>
    <lineage>
        <taxon>Eukaryota</taxon>
        <taxon>Fungi</taxon>
        <taxon>Dikarya</taxon>
        <taxon>Ascomycota</taxon>
        <taxon>Pezizomycotina</taxon>
        <taxon>Eurotiomycetes</taxon>
        <taxon>Eurotiomycetidae</taxon>
        <taxon>Eurotiales</taxon>
        <taxon>Aspergillaceae</taxon>
        <taxon>Penicillium</taxon>
    </lineage>
</organism>
<feature type="domain" description="Tyrosine specific protein phosphatases" evidence="1">
    <location>
        <begin position="136"/>
        <end position="209"/>
    </location>
</feature>
<reference evidence="2" key="1">
    <citation type="submission" date="2022-11" db="EMBL/GenBank/DDBJ databases">
        <authorList>
            <person name="Petersen C."/>
        </authorList>
    </citation>
    <scope>NUCLEOTIDE SEQUENCE</scope>
    <source>
        <strain evidence="2">IBT 30069</strain>
    </source>
</reference>
<dbReference type="PANTHER" id="PTHR31126">
    <property type="entry name" value="TYROSINE-PROTEIN PHOSPHATASE"/>
    <property type="match status" value="1"/>
</dbReference>
<dbReference type="OrthoDB" id="449382at2759"/>
<dbReference type="PROSITE" id="PS50056">
    <property type="entry name" value="TYR_PHOSPHATASE_2"/>
    <property type="match status" value="1"/>
</dbReference>
<comment type="caution">
    <text evidence="2">The sequence shown here is derived from an EMBL/GenBank/DDBJ whole genome shotgun (WGS) entry which is preliminary data.</text>
</comment>
<dbReference type="GO" id="GO:0004721">
    <property type="term" value="F:phosphoprotein phosphatase activity"/>
    <property type="evidence" value="ECO:0007669"/>
    <property type="project" value="InterPro"/>
</dbReference>
<name>A0A9W9F5B3_9EURO</name>
<proteinExistence type="predicted"/>
<dbReference type="SUPFAM" id="SSF52799">
    <property type="entry name" value="(Phosphotyrosine protein) phosphatases II"/>
    <property type="match status" value="1"/>
</dbReference>
<evidence type="ECO:0000313" key="3">
    <source>
        <dbReference type="Proteomes" id="UP001149165"/>
    </source>
</evidence>
<gene>
    <name evidence="2" type="ORF">N7456_009668</name>
</gene>
<dbReference type="InterPro" id="IPR000387">
    <property type="entry name" value="Tyr_Pase_dom"/>
</dbReference>
<dbReference type="AlphaFoldDB" id="A0A9W9F5B3"/>
<dbReference type="InterPro" id="IPR026893">
    <property type="entry name" value="Tyr/Ser_Pase_IphP-type"/>
</dbReference>
<evidence type="ECO:0000313" key="2">
    <source>
        <dbReference type="EMBL" id="KAJ5093807.1"/>
    </source>
</evidence>
<dbReference type="Proteomes" id="UP001149165">
    <property type="component" value="Unassembled WGS sequence"/>
</dbReference>
<dbReference type="Gene3D" id="3.90.190.10">
    <property type="entry name" value="Protein tyrosine phosphatase superfamily"/>
    <property type="match status" value="1"/>
</dbReference>
<dbReference type="PANTHER" id="PTHR31126:SF1">
    <property type="entry name" value="TYROSINE SPECIFIC PROTEIN PHOSPHATASES DOMAIN-CONTAINING PROTEIN"/>
    <property type="match status" value="1"/>
</dbReference>
<dbReference type="Pfam" id="PF13350">
    <property type="entry name" value="Y_phosphatase3"/>
    <property type="match status" value="1"/>
</dbReference>
<dbReference type="EMBL" id="JAPQKH010000006">
    <property type="protein sequence ID" value="KAJ5093807.1"/>
    <property type="molecule type" value="Genomic_DNA"/>
</dbReference>
<keyword evidence="3" id="KW-1185">Reference proteome</keyword>
<protein>
    <recommendedName>
        <fullName evidence="1">Tyrosine specific protein phosphatases domain-containing protein</fullName>
    </recommendedName>
</protein>
<reference evidence="2" key="2">
    <citation type="journal article" date="2023" name="IMA Fungus">
        <title>Comparative genomic study of the Penicillium genus elucidates a diverse pangenome and 15 lateral gene transfer events.</title>
        <authorList>
            <person name="Petersen C."/>
            <person name="Sorensen T."/>
            <person name="Nielsen M.R."/>
            <person name="Sondergaard T.E."/>
            <person name="Sorensen J.L."/>
            <person name="Fitzpatrick D.A."/>
            <person name="Frisvad J.C."/>
            <person name="Nielsen K.L."/>
        </authorList>
    </citation>
    <scope>NUCLEOTIDE SEQUENCE</scope>
    <source>
        <strain evidence="2">IBT 30069</strain>
    </source>
</reference>
<sequence>MIDAENINDVLNTDIRTPIPESIVSKILSLPPFVVVPGVSNLRDLSRENELRPGYVYRSGNLSDVSPEGKSILATDLGITTIFDLRNQGERERAPSPEIDGIETIWMPYGDRPATLNLRDFAKDDQAAPGFVAMYMGILNAAKPIFTEVFAHIRDEPNDPFIYHCSAGKDRTGVLSALIFLLIGRPYDEIVHDYMLTRLALEGTRENLTRALGLDLDISTDQLSPEANGMLELSGVRAQAMEAFLKTFEATYDGGVEKFLTSELGFSPDDIALMRKNLNQR</sequence>
<evidence type="ECO:0000259" key="1">
    <source>
        <dbReference type="PROSITE" id="PS50056"/>
    </source>
</evidence>
<accession>A0A9W9F5B3</accession>